<evidence type="ECO:0000313" key="2">
    <source>
        <dbReference type="EMBL" id="HGG00733.1"/>
    </source>
</evidence>
<organism evidence="2">
    <name type="scientific">Planktothricoides sp. SpSt-374</name>
    <dbReference type="NCBI Taxonomy" id="2282167"/>
    <lineage>
        <taxon>Bacteria</taxon>
        <taxon>Bacillati</taxon>
        <taxon>Cyanobacteriota</taxon>
        <taxon>Cyanophyceae</taxon>
        <taxon>Oscillatoriophycideae</taxon>
        <taxon>Oscillatoriales</taxon>
        <taxon>Oscillatoriaceae</taxon>
        <taxon>Planktothricoides</taxon>
    </lineage>
</organism>
<keyword evidence="1" id="KW-1133">Transmembrane helix</keyword>
<protein>
    <submittedName>
        <fullName evidence="2">Uncharacterized protein</fullName>
    </submittedName>
</protein>
<proteinExistence type="predicted"/>
<comment type="caution">
    <text evidence="2">The sequence shown here is derived from an EMBL/GenBank/DDBJ whole genome shotgun (WGS) entry which is preliminary data.</text>
</comment>
<evidence type="ECO:0000256" key="1">
    <source>
        <dbReference type="SAM" id="Phobius"/>
    </source>
</evidence>
<dbReference type="EMBL" id="DSPX01000086">
    <property type="protein sequence ID" value="HGG00733.1"/>
    <property type="molecule type" value="Genomic_DNA"/>
</dbReference>
<feature type="transmembrane region" description="Helical" evidence="1">
    <location>
        <begin position="7"/>
        <end position="28"/>
    </location>
</feature>
<sequence>MLLVIDWILVGAAAALSFGTGMLVGYFWDDIIAWANRVVGAILDAINYAIEVTSDAVVKLVKEGSRYYKEAEVYVMNIRTGKLRIESRRQEVNENQIPEEYLNQLRRKAALQLLQRPT</sequence>
<dbReference type="AlphaFoldDB" id="A0A7C3VGI5"/>
<reference evidence="2" key="1">
    <citation type="journal article" date="2020" name="mSystems">
        <title>Genome- and Community-Level Interaction Insights into Carbon Utilization and Element Cycling Functions of Hydrothermarchaeota in Hydrothermal Sediment.</title>
        <authorList>
            <person name="Zhou Z."/>
            <person name="Liu Y."/>
            <person name="Xu W."/>
            <person name="Pan J."/>
            <person name="Luo Z.H."/>
            <person name="Li M."/>
        </authorList>
    </citation>
    <scope>NUCLEOTIDE SEQUENCE [LARGE SCALE GENOMIC DNA]</scope>
    <source>
        <strain evidence="2">SpSt-374</strain>
    </source>
</reference>
<name>A0A7C3VGI5_9CYAN</name>
<keyword evidence="1" id="KW-0812">Transmembrane</keyword>
<accession>A0A7C3VGI5</accession>
<gene>
    <name evidence="2" type="ORF">ENR15_08810</name>
</gene>
<keyword evidence="1" id="KW-0472">Membrane</keyword>